<evidence type="ECO:0000313" key="3">
    <source>
        <dbReference type="WBParaSite" id="TCNE_0000011001-mRNA-1"/>
    </source>
</evidence>
<sequence>MQLSKHEVTNSTEHYVSWTAIFTQQEERRQEEIQKRMGLWGSGANVRKQKILKLHGIGGSWWQPVQKLDS</sequence>
<gene>
    <name evidence="1" type="ORF">TCNE_LOCUS111</name>
</gene>
<accession>A0A183TV41</accession>
<proteinExistence type="predicted"/>
<reference evidence="3" key="1">
    <citation type="submission" date="2016-06" db="UniProtKB">
        <authorList>
            <consortium name="WormBaseParasite"/>
        </authorList>
    </citation>
    <scope>IDENTIFICATION</scope>
</reference>
<dbReference type="Proteomes" id="UP000050794">
    <property type="component" value="Unassembled WGS sequence"/>
</dbReference>
<evidence type="ECO:0000313" key="1">
    <source>
        <dbReference type="EMBL" id="VDM23662.1"/>
    </source>
</evidence>
<reference evidence="1 2" key="2">
    <citation type="submission" date="2018-11" db="EMBL/GenBank/DDBJ databases">
        <authorList>
            <consortium name="Pathogen Informatics"/>
        </authorList>
    </citation>
    <scope>NUCLEOTIDE SEQUENCE [LARGE SCALE GENOMIC DNA]</scope>
</reference>
<dbReference type="AlphaFoldDB" id="A0A183TV41"/>
<dbReference type="WBParaSite" id="TCNE_0000011001-mRNA-1">
    <property type="protein sequence ID" value="TCNE_0000011001-mRNA-1"/>
    <property type="gene ID" value="TCNE_0000011001"/>
</dbReference>
<name>A0A183TV41_TOXCA</name>
<dbReference type="EMBL" id="UYWY01000037">
    <property type="protein sequence ID" value="VDM23662.1"/>
    <property type="molecule type" value="Genomic_DNA"/>
</dbReference>
<protein>
    <submittedName>
        <fullName evidence="3">Ovule protein</fullName>
    </submittedName>
</protein>
<keyword evidence="2" id="KW-1185">Reference proteome</keyword>
<organism evidence="2 3">
    <name type="scientific">Toxocara canis</name>
    <name type="common">Canine roundworm</name>
    <dbReference type="NCBI Taxonomy" id="6265"/>
    <lineage>
        <taxon>Eukaryota</taxon>
        <taxon>Metazoa</taxon>
        <taxon>Ecdysozoa</taxon>
        <taxon>Nematoda</taxon>
        <taxon>Chromadorea</taxon>
        <taxon>Rhabditida</taxon>
        <taxon>Spirurina</taxon>
        <taxon>Ascaridomorpha</taxon>
        <taxon>Ascaridoidea</taxon>
        <taxon>Toxocaridae</taxon>
        <taxon>Toxocara</taxon>
    </lineage>
</organism>
<evidence type="ECO:0000313" key="2">
    <source>
        <dbReference type="Proteomes" id="UP000050794"/>
    </source>
</evidence>